<reference evidence="2 3" key="1">
    <citation type="submission" date="2020-12" db="EMBL/GenBank/DDBJ databases">
        <title>Effect of drift, selection, and recombination on the evolution of hybrid genomes in Candida yeast pathogens.</title>
        <authorList>
            <person name="Mixao V."/>
            <person name="Ksiezopolska E."/>
            <person name="Saus E."/>
            <person name="Boekhout T."/>
            <person name="Gacser A."/>
            <person name="Gabaldon T."/>
        </authorList>
    </citation>
    <scope>NUCLEOTIDE SEQUENCE [LARGE SCALE GENOMIC DNA]</scope>
    <source>
        <strain evidence="2 3">BP57</strain>
    </source>
</reference>
<sequence length="651" mass="76141">MSLFLPEFYREIQAKFLDSVIPELKDESININNYESIDDLLSFFELPSDSPLVPSQDVLHLLLTISSRSSSINWSVDLSKSKIGLMETQEQLLASKHTNELLHKSSPTDRCIMILQKYTDAVYNGNEEVYKALQETISQLVTREGARQRSITSISRPGSSPAPKIKEERRFRKRRHNETKESQGSDDTVIIISDSEDDYNDPEYKLSFESHEGSQSTSRDSGQSHGQQLEPSVGIRVFDEPLLRDQFRINEGKFCMWDLINWTFYCSGLSTFRHPRKDSNCHAIYQAHSHTLSFIFDVIEYNLVNTLKDLFDDQDPYVKLFTTSSSQKRFASLQVEDNSNILLTRLLRSIGYLQNQWYDRVVEFVFNGLEKVHGFPKSCYQHETILVRSELKKKGSPSKGEFSYDSDNMESMSLRFKICSLIYYWCMVFDKRIYSGKSFSRSSSTYLNSFEFIKLIWSKLKFIDYRYLVEFYYSSWSKSTIPTKYKQLFLMNLGSWMLKKLTGVSETKFELGDFLSLGEGKYQVYNLDLIVSWIVNRDNYTSITEDETLKTFEEFYQSWMKLNFLFEWMLTLTLGELQDIGNNVYKDPIIYDKLKTADKTRDEAFQEFLISSSLPLEDSKFQFQLSNEFVDNVKNYKMTWEPFTSILSNYT</sequence>
<name>A0A8H7ZG71_9ASCO</name>
<feature type="compositionally biased region" description="Polar residues" evidence="1">
    <location>
        <begin position="149"/>
        <end position="158"/>
    </location>
</feature>
<dbReference type="Proteomes" id="UP000669133">
    <property type="component" value="Unassembled WGS sequence"/>
</dbReference>
<organism evidence="2 3">
    <name type="scientific">Candida metapsilosis</name>
    <dbReference type="NCBI Taxonomy" id="273372"/>
    <lineage>
        <taxon>Eukaryota</taxon>
        <taxon>Fungi</taxon>
        <taxon>Dikarya</taxon>
        <taxon>Ascomycota</taxon>
        <taxon>Saccharomycotina</taxon>
        <taxon>Pichiomycetes</taxon>
        <taxon>Debaryomycetaceae</taxon>
        <taxon>Candida/Lodderomyces clade</taxon>
        <taxon>Candida</taxon>
    </lineage>
</organism>
<evidence type="ECO:0000313" key="2">
    <source>
        <dbReference type="EMBL" id="KAG5419366.1"/>
    </source>
</evidence>
<evidence type="ECO:0000256" key="1">
    <source>
        <dbReference type="SAM" id="MobiDB-lite"/>
    </source>
</evidence>
<keyword evidence="3" id="KW-1185">Reference proteome</keyword>
<dbReference type="EMBL" id="JAEOAQ010000003">
    <property type="protein sequence ID" value="KAG5419366.1"/>
    <property type="molecule type" value="Genomic_DNA"/>
</dbReference>
<accession>A0A8H7ZG71</accession>
<feature type="region of interest" description="Disordered" evidence="1">
    <location>
        <begin position="142"/>
        <end position="231"/>
    </location>
</feature>
<dbReference type="AlphaFoldDB" id="A0A8H7ZG71"/>
<feature type="compositionally biased region" description="Polar residues" evidence="1">
    <location>
        <begin position="213"/>
        <end position="230"/>
    </location>
</feature>
<feature type="compositionally biased region" description="Basic and acidic residues" evidence="1">
    <location>
        <begin position="202"/>
        <end position="212"/>
    </location>
</feature>
<gene>
    <name evidence="2" type="ORF">I9W82_003133</name>
</gene>
<dbReference type="GeneID" id="93651762"/>
<evidence type="ECO:0000313" key="3">
    <source>
        <dbReference type="Proteomes" id="UP000669133"/>
    </source>
</evidence>
<dbReference type="OrthoDB" id="4084947at2759"/>
<comment type="caution">
    <text evidence="2">The sequence shown here is derived from an EMBL/GenBank/DDBJ whole genome shotgun (WGS) entry which is preliminary data.</text>
</comment>
<proteinExistence type="predicted"/>
<protein>
    <submittedName>
        <fullName evidence="2">Uncharacterized protein</fullName>
    </submittedName>
</protein>
<dbReference type="RefSeq" id="XP_067548482.1">
    <property type="nucleotide sequence ID" value="XM_067692066.1"/>
</dbReference>